<organism evidence="2 3">
    <name type="scientific">Achromobacter piechaudii ATCC 43553</name>
    <dbReference type="NCBI Taxonomy" id="742159"/>
    <lineage>
        <taxon>Bacteria</taxon>
        <taxon>Pseudomonadati</taxon>
        <taxon>Pseudomonadota</taxon>
        <taxon>Betaproteobacteria</taxon>
        <taxon>Burkholderiales</taxon>
        <taxon>Alcaligenaceae</taxon>
        <taxon>Achromobacter</taxon>
    </lineage>
</organism>
<name>D4XJR7_9BURK</name>
<feature type="region of interest" description="Disordered" evidence="1">
    <location>
        <begin position="1"/>
        <end position="23"/>
    </location>
</feature>
<reference evidence="3" key="1">
    <citation type="submission" date="2010-03" db="EMBL/GenBank/DDBJ databases">
        <title>Complete sequence of Mobiluncus curtisii ATCC 43063.</title>
        <authorList>
            <person name="Muzny D."/>
            <person name="Qin X."/>
            <person name="Deng J."/>
            <person name="Jiang H."/>
            <person name="Liu Y."/>
            <person name="Qu J."/>
            <person name="Song X.-Z."/>
            <person name="Zhang L."/>
            <person name="Thornton R."/>
            <person name="Coyle M."/>
            <person name="Francisco L."/>
            <person name="Jackson L."/>
            <person name="Javaid M."/>
            <person name="Korchina V."/>
            <person name="Kovar C."/>
            <person name="Mata R."/>
            <person name="Mathew T."/>
            <person name="Ngo R."/>
            <person name="Nguyen L."/>
            <person name="Nguyen N."/>
            <person name="Okwuonu G."/>
            <person name="Ongeri F."/>
            <person name="Pham C."/>
            <person name="Simmons D."/>
            <person name="Wilczek-Boney K."/>
            <person name="Hale W."/>
            <person name="Jakkamsetti A."/>
            <person name="Pham P."/>
            <person name="Ruth R."/>
            <person name="San Lucas F."/>
            <person name="Warren J."/>
            <person name="Zhang J."/>
            <person name="Zhao Z."/>
            <person name="Zhou C."/>
            <person name="Zhu D."/>
            <person name="Lee S."/>
            <person name="Bess C."/>
            <person name="Blankenburg K."/>
            <person name="Forbes L."/>
            <person name="Fu Q."/>
            <person name="Gubbala S."/>
            <person name="Hirani K."/>
            <person name="Jayaseelan J.C."/>
            <person name="Lara F."/>
            <person name="Munidasa M."/>
            <person name="Palculict T."/>
            <person name="Patil S."/>
            <person name="Pu L.-L."/>
            <person name="Saada N."/>
            <person name="Tang L."/>
            <person name="Weissenberger G."/>
            <person name="Zhu Y."/>
            <person name="Hemphill L."/>
            <person name="Shang Y."/>
            <person name="Youmans B."/>
            <person name="Ayvaz T."/>
            <person name="Ross M."/>
            <person name="Santibanez J."/>
            <person name="Aqrawi P."/>
            <person name="Gross S."/>
            <person name="Joshi V."/>
            <person name="Fowler G."/>
            <person name="Nazareth L."/>
            <person name="Reid J."/>
            <person name="Worley K."/>
            <person name="Petrosino J."/>
            <person name="Highlander S."/>
            <person name="Gibbs R."/>
            <person name="Gibbs R."/>
        </authorList>
    </citation>
    <scope>NUCLEOTIDE SEQUENCE [LARGE SCALE GENOMIC DNA]</scope>
    <source>
        <strain evidence="3">ATCC 43553</strain>
    </source>
</reference>
<dbReference type="PATRIC" id="fig|742159.3.peg.5515"/>
<protein>
    <submittedName>
        <fullName evidence="2">Uncharacterized protein</fullName>
    </submittedName>
</protein>
<feature type="compositionally biased region" description="Gly residues" evidence="1">
    <location>
        <begin position="10"/>
        <end position="19"/>
    </location>
</feature>
<evidence type="ECO:0000256" key="1">
    <source>
        <dbReference type="SAM" id="MobiDB-lite"/>
    </source>
</evidence>
<dbReference type="HOGENOM" id="CLU_2217228_0_0_4"/>
<accession>D4XJR7</accession>
<dbReference type="EMBL" id="ADMS01000136">
    <property type="protein sequence ID" value="EFF72943.1"/>
    <property type="molecule type" value="Genomic_DNA"/>
</dbReference>
<proteinExistence type="predicted"/>
<evidence type="ECO:0000313" key="3">
    <source>
        <dbReference type="Proteomes" id="UP000004510"/>
    </source>
</evidence>
<dbReference type="Proteomes" id="UP000004510">
    <property type="component" value="Unassembled WGS sequence"/>
</dbReference>
<gene>
    <name evidence="2" type="ORF">HMPREF0004_5714</name>
</gene>
<comment type="caution">
    <text evidence="2">The sequence shown here is derived from an EMBL/GenBank/DDBJ whole genome shotgun (WGS) entry which is preliminary data.</text>
</comment>
<sequence length="106" mass="9456">MNSSTAGPTEAGGAGGGVPSGATYGNAGGSGNSGLYINAGVLTGAGASTKFGAGGAQVGSSIPGFNSALPGTGYGAGGGGRGRVGVAGNGTGGVGSPGIVIIYEYT</sequence>
<dbReference type="AlphaFoldDB" id="D4XJR7"/>
<evidence type="ECO:0000313" key="2">
    <source>
        <dbReference type="EMBL" id="EFF72943.1"/>
    </source>
</evidence>